<dbReference type="Proteomes" id="UP001501747">
    <property type="component" value="Unassembled WGS sequence"/>
</dbReference>
<keyword evidence="5" id="KW-0560">Oxidoreductase</keyword>
<sequence length="354" mass="37556">MRLGMRVPTVVQFSAPRSVELVEEPAAVLAPGQVRVRTLYSGISAGTELTAYRGSNPYLSKHWDAERRLFVDGTPSFGYPVAGWGYQEVGAVTETSVPDLQVGQRVWGIWGHRSEAVVDAAKLEGHVLPESVPPMAGVFARLGAIALNAVLDADIHLGEDVAVFGQGVLGLITTRLATLNGARVIAVDALPQRLGLAAKQGAVLALNAVDDAVAERITTHTDGRGADTCIEISGSVRALHEAIRSVGVAGRVVASGFYQGDAIGLRLGEEFHHNRVRLVASQIGGVNPGLAQRWSVERLQRTFMDLVAAGTLDPLPLVSHVMGAREVARAFAEIDERPADTLQVVLDFADVDGS</sequence>
<evidence type="ECO:0000256" key="3">
    <source>
        <dbReference type="ARBA" id="ARBA00022723"/>
    </source>
</evidence>
<evidence type="ECO:0000313" key="7">
    <source>
        <dbReference type="EMBL" id="GAA4016577.1"/>
    </source>
</evidence>
<gene>
    <name evidence="7" type="ORF">GCM10022247_44630</name>
</gene>
<evidence type="ECO:0000256" key="2">
    <source>
        <dbReference type="ARBA" id="ARBA00008072"/>
    </source>
</evidence>
<organism evidence="7 8">
    <name type="scientific">Allokutzneria multivorans</name>
    <dbReference type="NCBI Taxonomy" id="1142134"/>
    <lineage>
        <taxon>Bacteria</taxon>
        <taxon>Bacillati</taxon>
        <taxon>Actinomycetota</taxon>
        <taxon>Actinomycetes</taxon>
        <taxon>Pseudonocardiales</taxon>
        <taxon>Pseudonocardiaceae</taxon>
        <taxon>Allokutzneria</taxon>
    </lineage>
</organism>
<protein>
    <submittedName>
        <fullName evidence="7">Zinc-binding alcohol dehydrogenase</fullName>
    </submittedName>
</protein>
<dbReference type="InterPro" id="IPR013149">
    <property type="entry name" value="ADH-like_C"/>
</dbReference>
<evidence type="ECO:0000256" key="1">
    <source>
        <dbReference type="ARBA" id="ARBA00001947"/>
    </source>
</evidence>
<evidence type="ECO:0000256" key="4">
    <source>
        <dbReference type="ARBA" id="ARBA00022833"/>
    </source>
</evidence>
<accession>A0ABP7SU57</accession>
<feature type="domain" description="Alcohol dehydrogenase-like C-terminal" evidence="6">
    <location>
        <begin position="169"/>
        <end position="285"/>
    </location>
</feature>
<evidence type="ECO:0000256" key="5">
    <source>
        <dbReference type="ARBA" id="ARBA00023002"/>
    </source>
</evidence>
<comment type="cofactor">
    <cofactor evidence="1">
        <name>Zn(2+)</name>
        <dbReference type="ChEBI" id="CHEBI:29105"/>
    </cofactor>
</comment>
<dbReference type="PANTHER" id="PTHR43350">
    <property type="entry name" value="NAD-DEPENDENT ALCOHOL DEHYDROGENASE"/>
    <property type="match status" value="1"/>
</dbReference>
<dbReference type="EMBL" id="BAABAL010000017">
    <property type="protein sequence ID" value="GAA4016577.1"/>
    <property type="molecule type" value="Genomic_DNA"/>
</dbReference>
<dbReference type="SUPFAM" id="SSF51735">
    <property type="entry name" value="NAD(P)-binding Rossmann-fold domains"/>
    <property type="match status" value="1"/>
</dbReference>
<dbReference type="CDD" id="cd08255">
    <property type="entry name" value="2-desacetyl-2-hydroxyethyl_bacteriochlorophyllide_like"/>
    <property type="match status" value="1"/>
</dbReference>
<reference evidence="8" key="1">
    <citation type="journal article" date="2019" name="Int. J. Syst. Evol. Microbiol.">
        <title>The Global Catalogue of Microorganisms (GCM) 10K type strain sequencing project: providing services to taxonomists for standard genome sequencing and annotation.</title>
        <authorList>
            <consortium name="The Broad Institute Genomics Platform"/>
            <consortium name="The Broad Institute Genome Sequencing Center for Infectious Disease"/>
            <person name="Wu L."/>
            <person name="Ma J."/>
        </authorList>
    </citation>
    <scope>NUCLEOTIDE SEQUENCE [LARGE SCALE GENOMIC DNA]</scope>
    <source>
        <strain evidence="8">JCM 17342</strain>
    </source>
</reference>
<dbReference type="PANTHER" id="PTHR43350:SF19">
    <property type="entry name" value="D-GULOSIDE 3-DEHYDROGENASE"/>
    <property type="match status" value="1"/>
</dbReference>
<dbReference type="Gene3D" id="3.90.180.10">
    <property type="entry name" value="Medium-chain alcohol dehydrogenases, catalytic domain"/>
    <property type="match status" value="2"/>
</dbReference>
<keyword evidence="4" id="KW-0862">Zinc</keyword>
<keyword evidence="8" id="KW-1185">Reference proteome</keyword>
<dbReference type="InterPro" id="IPR036291">
    <property type="entry name" value="NAD(P)-bd_dom_sf"/>
</dbReference>
<comment type="similarity">
    <text evidence="2">Belongs to the zinc-containing alcohol dehydrogenase family.</text>
</comment>
<name>A0ABP7SU57_9PSEU</name>
<dbReference type="SUPFAM" id="SSF50129">
    <property type="entry name" value="GroES-like"/>
    <property type="match status" value="1"/>
</dbReference>
<evidence type="ECO:0000259" key="6">
    <source>
        <dbReference type="Pfam" id="PF00107"/>
    </source>
</evidence>
<dbReference type="Gene3D" id="3.40.50.720">
    <property type="entry name" value="NAD(P)-binding Rossmann-like Domain"/>
    <property type="match status" value="1"/>
</dbReference>
<evidence type="ECO:0000313" key="8">
    <source>
        <dbReference type="Proteomes" id="UP001501747"/>
    </source>
</evidence>
<comment type="caution">
    <text evidence="7">The sequence shown here is derived from an EMBL/GenBank/DDBJ whole genome shotgun (WGS) entry which is preliminary data.</text>
</comment>
<dbReference type="InterPro" id="IPR011032">
    <property type="entry name" value="GroES-like_sf"/>
</dbReference>
<dbReference type="Pfam" id="PF00107">
    <property type="entry name" value="ADH_zinc_N"/>
    <property type="match status" value="1"/>
</dbReference>
<proteinExistence type="inferred from homology"/>
<keyword evidence="3" id="KW-0479">Metal-binding</keyword>